<gene>
    <name evidence="1" type="ORF">MJO28_002371</name>
</gene>
<sequence>MSNQISKGNKINLCLEDLEELEDLEQTSQSHEEHDHWPCPTVSPPWRFHQTHQPVLLSRWHIFTEHSWCSGGGDLL</sequence>
<proteinExistence type="predicted"/>
<dbReference type="EMBL" id="CM045866">
    <property type="protein sequence ID" value="KAI7961882.1"/>
    <property type="molecule type" value="Genomic_DNA"/>
</dbReference>
<keyword evidence="2" id="KW-1185">Reference proteome</keyword>
<accession>A0ACC0EWN1</accession>
<reference evidence="1 2" key="3">
    <citation type="journal article" date="2022" name="Microbiol. Spectr.">
        <title>Folding features and dynamics of 3D genome architecture in plant fungal pathogens.</title>
        <authorList>
            <person name="Xia C."/>
        </authorList>
    </citation>
    <scope>NUCLEOTIDE SEQUENCE [LARGE SCALE GENOMIC DNA]</scope>
    <source>
        <strain evidence="1 2">93-210</strain>
    </source>
</reference>
<protein>
    <submittedName>
        <fullName evidence="1">Uncharacterized protein</fullName>
    </submittedName>
</protein>
<name>A0ACC0EWN1_9BASI</name>
<organism evidence="1 2">
    <name type="scientific">Puccinia striiformis f. sp. tritici</name>
    <dbReference type="NCBI Taxonomy" id="168172"/>
    <lineage>
        <taxon>Eukaryota</taxon>
        <taxon>Fungi</taxon>
        <taxon>Dikarya</taxon>
        <taxon>Basidiomycota</taxon>
        <taxon>Pucciniomycotina</taxon>
        <taxon>Pucciniomycetes</taxon>
        <taxon>Pucciniales</taxon>
        <taxon>Pucciniaceae</taxon>
        <taxon>Puccinia</taxon>
    </lineage>
</organism>
<reference evidence="2" key="1">
    <citation type="journal article" date="2018" name="BMC Genomics">
        <title>Genomic insights into host adaptation between the wheat stripe rust pathogen (Puccinia striiformis f. sp. tritici) and the barley stripe rust pathogen (Puccinia striiformis f. sp. hordei).</title>
        <authorList>
            <person name="Xia C."/>
            <person name="Wang M."/>
            <person name="Yin C."/>
            <person name="Cornejo O.E."/>
            <person name="Hulbert S.H."/>
            <person name="Chen X."/>
        </authorList>
    </citation>
    <scope>NUCLEOTIDE SEQUENCE [LARGE SCALE GENOMIC DNA]</scope>
    <source>
        <strain evidence="2">93-210</strain>
    </source>
</reference>
<dbReference type="Proteomes" id="UP001060170">
    <property type="component" value="Chromosome 2"/>
</dbReference>
<reference evidence="2" key="2">
    <citation type="journal article" date="2018" name="Mol. Plant Microbe Interact.">
        <title>Genome sequence resources for the wheat stripe rust pathogen (Puccinia striiformis f. sp. tritici) and the barley stripe rust pathogen (Puccinia striiformis f. sp. hordei).</title>
        <authorList>
            <person name="Xia C."/>
            <person name="Wang M."/>
            <person name="Yin C."/>
            <person name="Cornejo O.E."/>
            <person name="Hulbert S.H."/>
            <person name="Chen X."/>
        </authorList>
    </citation>
    <scope>NUCLEOTIDE SEQUENCE [LARGE SCALE GENOMIC DNA]</scope>
    <source>
        <strain evidence="2">93-210</strain>
    </source>
</reference>
<comment type="caution">
    <text evidence="1">The sequence shown here is derived from an EMBL/GenBank/DDBJ whole genome shotgun (WGS) entry which is preliminary data.</text>
</comment>
<evidence type="ECO:0000313" key="2">
    <source>
        <dbReference type="Proteomes" id="UP001060170"/>
    </source>
</evidence>
<evidence type="ECO:0000313" key="1">
    <source>
        <dbReference type="EMBL" id="KAI7961882.1"/>
    </source>
</evidence>